<feature type="region of interest" description="Disordered" evidence="1">
    <location>
        <begin position="138"/>
        <end position="162"/>
    </location>
</feature>
<dbReference type="Proteomes" id="UP000728185">
    <property type="component" value="Unassembled WGS sequence"/>
</dbReference>
<accession>A0A8E0VQH7</accession>
<proteinExistence type="predicted"/>
<evidence type="ECO:0000313" key="2">
    <source>
        <dbReference type="EMBL" id="KAA0198551.1"/>
    </source>
</evidence>
<comment type="caution">
    <text evidence="2">The sequence shown here is derived from an EMBL/GenBank/DDBJ whole genome shotgun (WGS) entry which is preliminary data.</text>
</comment>
<keyword evidence="3" id="KW-1185">Reference proteome</keyword>
<organism evidence="2 3">
    <name type="scientific">Fasciolopsis buskii</name>
    <dbReference type="NCBI Taxonomy" id="27845"/>
    <lineage>
        <taxon>Eukaryota</taxon>
        <taxon>Metazoa</taxon>
        <taxon>Spiralia</taxon>
        <taxon>Lophotrochozoa</taxon>
        <taxon>Platyhelminthes</taxon>
        <taxon>Trematoda</taxon>
        <taxon>Digenea</taxon>
        <taxon>Plagiorchiida</taxon>
        <taxon>Echinostomata</taxon>
        <taxon>Echinostomatoidea</taxon>
        <taxon>Fasciolidae</taxon>
        <taxon>Fasciolopsis</taxon>
    </lineage>
</organism>
<name>A0A8E0VQH7_9TREM</name>
<dbReference type="EMBL" id="LUCM01001653">
    <property type="protein sequence ID" value="KAA0198551.1"/>
    <property type="molecule type" value="Genomic_DNA"/>
</dbReference>
<sequence>MLAKKLQQSNRSIQGQHLKSDRPFHHRLIKPCKEFKFYHYDDPRAYIIQYRRDCSSVSTNATSNGPLEMFMNSAKIGPQNADKRSVEKTIQVSDHTEDSLEVFQPMVTGDMVANRDRFLSATHLASIPDGPCPNPMIHPISSSEPDAQETKESSTVAHRAAGTKPQPIALQLTVERSLQHTRSRTLSDQKKGETVIKAYKKTASCMRMQKTRSLEAKLSANLTNSVWIGSNHFWNQPASVLYLGNANRTSSSVIR</sequence>
<evidence type="ECO:0000256" key="1">
    <source>
        <dbReference type="SAM" id="MobiDB-lite"/>
    </source>
</evidence>
<evidence type="ECO:0000313" key="3">
    <source>
        <dbReference type="Proteomes" id="UP000728185"/>
    </source>
</evidence>
<dbReference type="AlphaFoldDB" id="A0A8E0VQH7"/>
<dbReference type="OrthoDB" id="6284067at2759"/>
<reference evidence="2" key="1">
    <citation type="submission" date="2019-05" db="EMBL/GenBank/DDBJ databases">
        <title>Annotation for the trematode Fasciolopsis buski.</title>
        <authorList>
            <person name="Choi Y.-J."/>
        </authorList>
    </citation>
    <scope>NUCLEOTIDE SEQUENCE</scope>
    <source>
        <strain evidence="2">HT</strain>
        <tissue evidence="2">Whole worm</tissue>
    </source>
</reference>
<protein>
    <submittedName>
        <fullName evidence="2">Uncharacterized protein</fullName>
    </submittedName>
</protein>
<gene>
    <name evidence="2" type="ORF">FBUS_10333</name>
</gene>